<dbReference type="RefSeq" id="WP_032531113.1">
    <property type="nucleotide sequence ID" value="NZ_CABJEQ010000022.1"/>
</dbReference>
<gene>
    <name evidence="1" type="ORF">EE52_0204680</name>
    <name evidence="2" type="ORF">IA74_005375</name>
</gene>
<dbReference type="InterPro" id="IPR025905">
    <property type="entry name" value="NVEALA"/>
</dbReference>
<dbReference type="AlphaFoldDB" id="A0A0I9UTQ0"/>
<dbReference type="EMBL" id="JMZZ02000042">
    <property type="protein sequence ID" value="KFX75679.1"/>
    <property type="molecule type" value="Genomic_DNA"/>
</dbReference>
<evidence type="ECO:0000313" key="2">
    <source>
        <dbReference type="EMBL" id="QCQ35571.1"/>
    </source>
</evidence>
<dbReference type="Pfam" id="PF14055">
    <property type="entry name" value="NVEALA"/>
    <property type="match status" value="1"/>
</dbReference>
<evidence type="ECO:0000313" key="1">
    <source>
        <dbReference type="EMBL" id="KFX75679.1"/>
    </source>
</evidence>
<reference evidence="2 3" key="3">
    <citation type="submission" date="2019-03" db="EMBL/GenBank/DDBJ databases">
        <title>Complete genome assembly of MDR B. fragilis.</title>
        <authorList>
            <person name="Sydenham T.V."/>
            <person name="Hasman H."/>
            <person name="Justesen U.S."/>
        </authorList>
    </citation>
    <scope>NUCLEOTIDE SEQUENCE [LARGE SCALE GENOMIC DNA]</scope>
    <source>
        <strain evidence="2 3">DCMOUH0067B</strain>
    </source>
</reference>
<organism evidence="1">
    <name type="scientific">Bacteroides fragilis</name>
    <dbReference type="NCBI Taxonomy" id="817"/>
    <lineage>
        <taxon>Bacteria</taxon>
        <taxon>Pseudomonadati</taxon>
        <taxon>Bacteroidota</taxon>
        <taxon>Bacteroidia</taxon>
        <taxon>Bacteroidales</taxon>
        <taxon>Bacteroidaceae</taxon>
        <taxon>Bacteroides</taxon>
    </lineage>
</organism>
<sequence>MRTKTFGFIAFVAIAVATGFNYQQNKQEAELPDLTIANIEALASGESVDREDCETASDLCSMIVIYPDGDYGEDILLGHTKKPGWI</sequence>
<dbReference type="PATRIC" id="fig|817.53.peg.982"/>
<reference evidence="1" key="1">
    <citation type="book" date="2014" name="THE 24TH EUROPEAN CONGRESS OF CLINICAL MICROBIOLOGY AND INFECTIOUS DISEASES" publisher="ECCMID 2014" city="Barcelona, Spain">
        <title>Identification of resistance genes in three multidrug-resistant Bacteroides fragilis isolates by whole genome sequencing.</title>
        <editorList>
            <person name="Unknown"/>
            <person name="A."/>
        </editorList>
        <authorList>
            <person name="Sydenham T.V."/>
            <person name="Hasman H."/>
            <person name="Wang M."/>
            <person name="Soki J."/>
            <person name="Nagy E."/>
            <person name="Justesen U.S."/>
        </authorList>
    </citation>
    <scope>NUCLEOTIDE SEQUENCE</scope>
    <source>
        <strain evidence="1">DCMOUH0018B</strain>
    </source>
</reference>
<accession>A0A0I9UTQ0</accession>
<dbReference type="Proteomes" id="UP000028294">
    <property type="component" value="Chromosome"/>
</dbReference>
<protein>
    <submittedName>
        <fullName evidence="1">Transporter</fullName>
    </submittedName>
</protein>
<evidence type="ECO:0000313" key="3">
    <source>
        <dbReference type="Proteomes" id="UP000028294"/>
    </source>
</evidence>
<proteinExistence type="predicted"/>
<dbReference type="EMBL" id="CP036553">
    <property type="protein sequence ID" value="QCQ35571.1"/>
    <property type="molecule type" value="Genomic_DNA"/>
</dbReference>
<name>A0A0I9UTQ0_BACFG</name>
<reference evidence="1" key="2">
    <citation type="submission" date="2014-07" db="EMBL/GenBank/DDBJ databases">
        <title>Genetics and epidemiology of antimicrobial resistance in B. fragilis group.</title>
        <authorList>
            <person name="Sydenham T.V."/>
            <person name="Hasman H."/>
            <person name="Kemp M."/>
            <person name="Justesen U.S."/>
        </authorList>
    </citation>
    <scope>NUCLEOTIDE SEQUENCE [LARGE SCALE GENOMIC DNA]</scope>
    <source>
        <strain evidence="1">DCMOUH0018B</strain>
    </source>
</reference>